<accession>A0ABP9IE26</accession>
<evidence type="ECO:0000313" key="2">
    <source>
        <dbReference type="EMBL" id="GAA4995773.1"/>
    </source>
</evidence>
<keyword evidence="1" id="KW-0812">Transmembrane</keyword>
<name>A0ABP9IE26_9ACTN</name>
<evidence type="ECO:0000313" key="3">
    <source>
        <dbReference type="Proteomes" id="UP001500466"/>
    </source>
</evidence>
<comment type="caution">
    <text evidence="2">The sequence shown here is derived from an EMBL/GenBank/DDBJ whole genome shotgun (WGS) entry which is preliminary data.</text>
</comment>
<gene>
    <name evidence="2" type="ORF">GCM10023205_81160</name>
</gene>
<protein>
    <recommendedName>
        <fullName evidence="4">Protein MgtC</fullName>
    </recommendedName>
</protein>
<dbReference type="RefSeq" id="WP_345680912.1">
    <property type="nucleotide sequence ID" value="NZ_BAABHS010000058.1"/>
</dbReference>
<feature type="transmembrane region" description="Helical" evidence="1">
    <location>
        <begin position="57"/>
        <end position="75"/>
    </location>
</feature>
<keyword evidence="1" id="KW-0472">Membrane</keyword>
<reference evidence="3" key="1">
    <citation type="journal article" date="2019" name="Int. J. Syst. Evol. Microbiol.">
        <title>The Global Catalogue of Microorganisms (GCM) 10K type strain sequencing project: providing services to taxonomists for standard genome sequencing and annotation.</title>
        <authorList>
            <consortium name="The Broad Institute Genomics Platform"/>
            <consortium name="The Broad Institute Genome Sequencing Center for Infectious Disease"/>
            <person name="Wu L."/>
            <person name="Ma J."/>
        </authorList>
    </citation>
    <scope>NUCLEOTIDE SEQUENCE [LARGE SCALE GENOMIC DNA]</scope>
    <source>
        <strain evidence="3">JCM 17986</strain>
    </source>
</reference>
<evidence type="ECO:0008006" key="4">
    <source>
        <dbReference type="Google" id="ProtNLM"/>
    </source>
</evidence>
<feature type="transmembrane region" description="Helical" evidence="1">
    <location>
        <begin position="32"/>
        <end position="51"/>
    </location>
</feature>
<keyword evidence="3" id="KW-1185">Reference proteome</keyword>
<feature type="transmembrane region" description="Helical" evidence="1">
    <location>
        <begin position="82"/>
        <end position="104"/>
    </location>
</feature>
<dbReference type="Proteomes" id="UP001500466">
    <property type="component" value="Unassembled WGS sequence"/>
</dbReference>
<organism evidence="2 3">
    <name type="scientific">Yinghuangia aomiensis</name>
    <dbReference type="NCBI Taxonomy" id="676205"/>
    <lineage>
        <taxon>Bacteria</taxon>
        <taxon>Bacillati</taxon>
        <taxon>Actinomycetota</taxon>
        <taxon>Actinomycetes</taxon>
        <taxon>Kitasatosporales</taxon>
        <taxon>Streptomycetaceae</taxon>
        <taxon>Yinghuangia</taxon>
    </lineage>
</organism>
<proteinExistence type="predicted"/>
<sequence length="105" mass="11103">MAQTLRRGPLAALNLSAINRVHDDRPHTKENTFAAVTFVFAVIAIVCAFFPSAHMLGAWTGLAGVFTGLTGQMISSTTVERFVLVISLGASAVGLFISMAHGGLW</sequence>
<evidence type="ECO:0000256" key="1">
    <source>
        <dbReference type="SAM" id="Phobius"/>
    </source>
</evidence>
<dbReference type="EMBL" id="BAABHS010000058">
    <property type="protein sequence ID" value="GAA4995773.1"/>
    <property type="molecule type" value="Genomic_DNA"/>
</dbReference>
<keyword evidence="1" id="KW-1133">Transmembrane helix</keyword>